<reference evidence="1" key="2">
    <citation type="journal article" date="2022" name="Res Sq">
        <title>Comparative Genomics Reveals Insights into the Divergent Evolution of Astigmatic Mites and Household Pest Adaptations.</title>
        <authorList>
            <person name="Xiong Q."/>
            <person name="Wan A.T.-Y."/>
            <person name="Liu X.-Y."/>
            <person name="Fung C.S.-H."/>
            <person name="Xiao X."/>
            <person name="Malainual N."/>
            <person name="Hou J."/>
            <person name="Wang L."/>
            <person name="Wang M."/>
            <person name="Yang K."/>
            <person name="Cui Y."/>
            <person name="Leung E."/>
            <person name="Nong W."/>
            <person name="Shin S.-K."/>
            <person name="Au S."/>
            <person name="Jeong K.Y."/>
            <person name="Chew F.T."/>
            <person name="Hui J."/>
            <person name="Leung T.F."/>
            <person name="Tungtrongchitr A."/>
            <person name="Zhong N."/>
            <person name="Liu Z."/>
            <person name="Tsui S."/>
        </authorList>
    </citation>
    <scope>NUCLEOTIDE SEQUENCE</scope>
    <source>
        <strain evidence="1">Derf</strain>
        <tissue evidence="1">Whole organism</tissue>
    </source>
</reference>
<dbReference type="Proteomes" id="UP000790347">
    <property type="component" value="Unassembled WGS sequence"/>
</dbReference>
<gene>
    <name evidence="1" type="ORF">DERF_011762</name>
</gene>
<name>A0A922HVM7_DERFA</name>
<dbReference type="AlphaFoldDB" id="A0A922HVM7"/>
<reference evidence="1" key="1">
    <citation type="submission" date="2013-05" db="EMBL/GenBank/DDBJ databases">
        <authorList>
            <person name="Yim A.K.Y."/>
            <person name="Chan T.F."/>
            <person name="Ji K.M."/>
            <person name="Liu X.Y."/>
            <person name="Zhou J.W."/>
            <person name="Li R.Q."/>
            <person name="Yang K.Y."/>
            <person name="Li J."/>
            <person name="Li M."/>
            <person name="Law P.T.W."/>
            <person name="Wu Y.L."/>
            <person name="Cai Z.L."/>
            <person name="Qin H."/>
            <person name="Bao Y."/>
            <person name="Leung R.K.K."/>
            <person name="Ng P.K.S."/>
            <person name="Zou J."/>
            <person name="Zhong X.J."/>
            <person name="Ran P.X."/>
            <person name="Zhong N.S."/>
            <person name="Liu Z.G."/>
            <person name="Tsui S.K.W."/>
        </authorList>
    </citation>
    <scope>NUCLEOTIDE SEQUENCE</scope>
    <source>
        <strain evidence="1">Derf</strain>
        <tissue evidence="1">Whole organism</tissue>
    </source>
</reference>
<organism evidence="1 2">
    <name type="scientific">Dermatophagoides farinae</name>
    <name type="common">American house dust mite</name>
    <dbReference type="NCBI Taxonomy" id="6954"/>
    <lineage>
        <taxon>Eukaryota</taxon>
        <taxon>Metazoa</taxon>
        <taxon>Ecdysozoa</taxon>
        <taxon>Arthropoda</taxon>
        <taxon>Chelicerata</taxon>
        <taxon>Arachnida</taxon>
        <taxon>Acari</taxon>
        <taxon>Acariformes</taxon>
        <taxon>Sarcoptiformes</taxon>
        <taxon>Astigmata</taxon>
        <taxon>Psoroptidia</taxon>
        <taxon>Analgoidea</taxon>
        <taxon>Pyroglyphidae</taxon>
        <taxon>Dermatophagoidinae</taxon>
        <taxon>Dermatophagoides</taxon>
    </lineage>
</organism>
<evidence type="ECO:0000313" key="2">
    <source>
        <dbReference type="Proteomes" id="UP000790347"/>
    </source>
</evidence>
<accession>A0A922HVM7</accession>
<evidence type="ECO:0000313" key="1">
    <source>
        <dbReference type="EMBL" id="KAH9507059.1"/>
    </source>
</evidence>
<comment type="caution">
    <text evidence="1">The sequence shown here is derived from an EMBL/GenBank/DDBJ whole genome shotgun (WGS) entry which is preliminary data.</text>
</comment>
<sequence>MSENKSAIKFDIDTNLERNFGQRQSCVIGSQTIPSISWECHDNGHHGSKQRKHQCKEYEGQILGASDQIGLILGSIF</sequence>
<proteinExistence type="predicted"/>
<keyword evidence="2" id="KW-1185">Reference proteome</keyword>
<protein>
    <submittedName>
        <fullName evidence="1">Uncharacterized protein</fullName>
    </submittedName>
</protein>
<dbReference type="EMBL" id="ASGP02000005">
    <property type="protein sequence ID" value="KAH9507059.1"/>
    <property type="molecule type" value="Genomic_DNA"/>
</dbReference>